<comment type="caution">
    <text evidence="1">The sequence shown here is derived from an EMBL/GenBank/DDBJ whole genome shotgun (WGS) entry which is preliminary data.</text>
</comment>
<gene>
    <name evidence="1" type="ORF">GCM10022224_078500</name>
</gene>
<protein>
    <recommendedName>
        <fullName evidence="3">Abortive infection protein</fullName>
    </recommendedName>
</protein>
<dbReference type="PROSITE" id="PS51318">
    <property type="entry name" value="TAT"/>
    <property type="match status" value="1"/>
</dbReference>
<reference evidence="2" key="1">
    <citation type="journal article" date="2019" name="Int. J. Syst. Evol. Microbiol.">
        <title>The Global Catalogue of Microorganisms (GCM) 10K type strain sequencing project: providing services to taxonomists for standard genome sequencing and annotation.</title>
        <authorList>
            <consortium name="The Broad Institute Genomics Platform"/>
            <consortium name="The Broad Institute Genome Sequencing Center for Infectious Disease"/>
            <person name="Wu L."/>
            <person name="Ma J."/>
        </authorList>
    </citation>
    <scope>NUCLEOTIDE SEQUENCE [LARGE SCALE GENOMIC DNA]</scope>
    <source>
        <strain evidence="2">JCM 16904</strain>
    </source>
</reference>
<dbReference type="EMBL" id="BAAAZP010000163">
    <property type="protein sequence ID" value="GAA3700944.1"/>
    <property type="molecule type" value="Genomic_DNA"/>
</dbReference>
<name>A0ABP7D5H0_9ACTN</name>
<evidence type="ECO:0000313" key="2">
    <source>
        <dbReference type="Proteomes" id="UP001500902"/>
    </source>
</evidence>
<evidence type="ECO:0000313" key="1">
    <source>
        <dbReference type="EMBL" id="GAA3700944.1"/>
    </source>
</evidence>
<dbReference type="Gene3D" id="3.20.20.80">
    <property type="entry name" value="Glycosidases"/>
    <property type="match status" value="1"/>
</dbReference>
<dbReference type="InterPro" id="IPR006311">
    <property type="entry name" value="TAT_signal"/>
</dbReference>
<dbReference type="InterPro" id="IPR017853">
    <property type="entry name" value="GH"/>
</dbReference>
<accession>A0ABP7D5H0</accession>
<keyword evidence="2" id="KW-1185">Reference proteome</keyword>
<evidence type="ECO:0008006" key="3">
    <source>
        <dbReference type="Google" id="ProtNLM"/>
    </source>
</evidence>
<dbReference type="SUPFAM" id="SSF51445">
    <property type="entry name" value="(Trans)glycosidases"/>
    <property type="match status" value="1"/>
</dbReference>
<proteinExistence type="predicted"/>
<sequence length="393" mass="43021">MISEDRSFSRRAALAGTLATVAMQGAVPKAAQAARRRPNPTGLRGLGIVYDTGIFSAGRSVRSTHEPFDAKVVKRDMKAIADDLHCTAVRIVGGDPGRIDTAARLAAHQGLEVWVSPFTVDLTQAEQIELLGDCAVRAERLRRDGADAVFVAGAEISLFTKGFLPGETIFDRLAFITTPGPDFIEAIRALPGKINAFFAQAVPSVRRRFLGPVTYAAIDSLERVDWAPFDMITNDTYRDAQSAATFPDQIRAFVARGTALGKPAVITESGCVSYDGGSDLGGRGDTIVEYDNAANTALRLTQTVTRDEAEQAQTIEELVKTYDQTGVHTAFVQTFAMRHLPYREHAEPTQDLDRASFGIVRPLEHGHGWRGHTWEPKEAYFRLGALYQRLRRS</sequence>
<dbReference type="RefSeq" id="WP_344890158.1">
    <property type="nucleotide sequence ID" value="NZ_BAAAZP010000163.1"/>
</dbReference>
<organism evidence="1 2">
    <name type="scientific">Nonomuraea antimicrobica</name>
    <dbReference type="NCBI Taxonomy" id="561173"/>
    <lineage>
        <taxon>Bacteria</taxon>
        <taxon>Bacillati</taxon>
        <taxon>Actinomycetota</taxon>
        <taxon>Actinomycetes</taxon>
        <taxon>Streptosporangiales</taxon>
        <taxon>Streptosporangiaceae</taxon>
        <taxon>Nonomuraea</taxon>
    </lineage>
</organism>
<dbReference type="Proteomes" id="UP001500902">
    <property type="component" value="Unassembled WGS sequence"/>
</dbReference>